<evidence type="ECO:0000313" key="1">
    <source>
        <dbReference type="EMBL" id="CAI9582172.1"/>
    </source>
</evidence>
<dbReference type="EMBL" id="CATNWA010015338">
    <property type="protein sequence ID" value="CAI9582172.1"/>
    <property type="molecule type" value="Genomic_DNA"/>
</dbReference>
<organism evidence="1 2">
    <name type="scientific">Staurois parvus</name>
    <dbReference type="NCBI Taxonomy" id="386267"/>
    <lineage>
        <taxon>Eukaryota</taxon>
        <taxon>Metazoa</taxon>
        <taxon>Chordata</taxon>
        <taxon>Craniata</taxon>
        <taxon>Vertebrata</taxon>
        <taxon>Euteleostomi</taxon>
        <taxon>Amphibia</taxon>
        <taxon>Batrachia</taxon>
        <taxon>Anura</taxon>
        <taxon>Neobatrachia</taxon>
        <taxon>Ranoidea</taxon>
        <taxon>Ranidae</taxon>
        <taxon>Staurois</taxon>
    </lineage>
</organism>
<accession>A0ABN9EFJ3</accession>
<dbReference type="Proteomes" id="UP001162483">
    <property type="component" value="Unassembled WGS sequence"/>
</dbReference>
<name>A0ABN9EFJ3_9NEOB</name>
<proteinExistence type="predicted"/>
<evidence type="ECO:0000313" key="2">
    <source>
        <dbReference type="Proteomes" id="UP001162483"/>
    </source>
</evidence>
<keyword evidence="2" id="KW-1185">Reference proteome</keyword>
<gene>
    <name evidence="1" type="ORF">SPARVUS_LOCUS9605185</name>
</gene>
<sequence>MDSRALGHAGKKSLNYFGNCSPHGNRGTQYSCDFQCGQCAIRINGTRLRVPYFPVWVVRLQVFVQVPHSSVWVVQLQVFVHVPNSSVWVVQLQVFLRGPHSSLGVDWLQVFLRCPQRHHPHRSEPGV</sequence>
<comment type="caution">
    <text evidence="1">The sequence shown here is derived from an EMBL/GenBank/DDBJ whole genome shotgun (WGS) entry which is preliminary data.</text>
</comment>
<feature type="non-terminal residue" evidence="1">
    <location>
        <position position="127"/>
    </location>
</feature>
<protein>
    <submittedName>
        <fullName evidence="1">Uncharacterized protein</fullName>
    </submittedName>
</protein>
<reference evidence="1" key="1">
    <citation type="submission" date="2023-05" db="EMBL/GenBank/DDBJ databases">
        <authorList>
            <person name="Stuckert A."/>
        </authorList>
    </citation>
    <scope>NUCLEOTIDE SEQUENCE</scope>
</reference>